<dbReference type="AlphaFoldDB" id="F8JYC9"/>
<evidence type="ECO:0000256" key="1">
    <source>
        <dbReference type="SAM" id="MobiDB-lite"/>
    </source>
</evidence>
<accession>G8WX18</accession>
<accession>F8JYC9</accession>
<dbReference type="KEGG" id="sct:SCAT_3563"/>
<dbReference type="OrthoDB" id="3369896at2"/>
<dbReference type="KEGG" id="scy:SCATT_35520"/>
<keyword evidence="3" id="KW-0449">Lipoprotein</keyword>
<name>F8JYC9_STREN</name>
<feature type="chain" id="PRO_5038696605" evidence="2">
    <location>
        <begin position="23"/>
        <end position="298"/>
    </location>
</feature>
<feature type="signal peptide" evidence="2">
    <location>
        <begin position="1"/>
        <end position="22"/>
    </location>
</feature>
<dbReference type="STRING" id="1003195.SCATT_35520"/>
<gene>
    <name evidence="3" type="ordered locus">SCATT_35520</name>
</gene>
<sequence>MAGRTAGAVAVVAALATLTACGGGTKSAAGSGQSSTATPAPIGASAMDVLMKVADRMDRAHSVKVVGTIGQGAGSPGISSTGAFDWSDGMTGEVDLVPGSPLAKLGMLGYRYTPDAMYTHYGSEFARHTGGRHWLKFDYATLAKVSAQGAMVRQLLQNNNPVQSVKLLIAGGDVKKVGTESLYGVTATHYAGVVDADKLVGQQARGLDPKQLKLFKDNLAEAGVTSETIDLWVDSHDLPVKKREELDSAGGRMVSTVDYSDYGVAVDAQAPPASDTVDSSELPENPGDTGAPGASRLA</sequence>
<evidence type="ECO:0000256" key="2">
    <source>
        <dbReference type="SAM" id="SignalP"/>
    </source>
</evidence>
<protein>
    <submittedName>
        <fullName evidence="3">Putative lipoprotein</fullName>
    </submittedName>
</protein>
<keyword evidence="2" id="KW-0732">Signal</keyword>
<keyword evidence="4" id="KW-1185">Reference proteome</keyword>
<dbReference type="HOGENOM" id="CLU_076599_0_0_11"/>
<organism evidence="3 4">
    <name type="scientific">Streptantibioticus cattleyicolor (strain ATCC 35852 / DSM 46488 / JCM 4925 / NBRC 14057 / NRRL 8057)</name>
    <name type="common">Streptomyces cattleya</name>
    <dbReference type="NCBI Taxonomy" id="1003195"/>
    <lineage>
        <taxon>Bacteria</taxon>
        <taxon>Bacillati</taxon>
        <taxon>Actinomycetota</taxon>
        <taxon>Actinomycetes</taxon>
        <taxon>Kitasatosporales</taxon>
        <taxon>Streptomycetaceae</taxon>
        <taxon>Streptantibioticus</taxon>
    </lineage>
</organism>
<dbReference type="SUPFAM" id="SSF89392">
    <property type="entry name" value="Prokaryotic lipoproteins and lipoprotein localization factors"/>
    <property type="match status" value="1"/>
</dbReference>
<feature type="region of interest" description="Disordered" evidence="1">
    <location>
        <begin position="265"/>
        <end position="298"/>
    </location>
</feature>
<dbReference type="PATRIC" id="fig|1003195.11.peg.5026"/>
<evidence type="ECO:0000313" key="3">
    <source>
        <dbReference type="EMBL" id="AEW95923.1"/>
    </source>
</evidence>
<dbReference type="Proteomes" id="UP000007842">
    <property type="component" value="Chromosome"/>
</dbReference>
<reference evidence="4" key="1">
    <citation type="submission" date="2011-12" db="EMBL/GenBank/DDBJ databases">
        <title>Complete genome sequence of Streptomyces cattleya strain DSM 46488.</title>
        <authorList>
            <person name="Ou H.-Y."/>
            <person name="Li P."/>
            <person name="Zhao C."/>
            <person name="O'Hagan D."/>
            <person name="Deng Z."/>
        </authorList>
    </citation>
    <scope>NUCLEOTIDE SEQUENCE [LARGE SCALE GENOMIC DNA]</scope>
    <source>
        <strain evidence="4">ATCC 35852 / DSM 46488 / JCM 4925 / NBRC 14057 / NRRL 8057</strain>
    </source>
</reference>
<evidence type="ECO:0000313" key="4">
    <source>
        <dbReference type="Proteomes" id="UP000007842"/>
    </source>
</evidence>
<dbReference type="InterPro" id="IPR029046">
    <property type="entry name" value="LolA/LolB/LppX"/>
</dbReference>
<dbReference type="PROSITE" id="PS51257">
    <property type="entry name" value="PROKAR_LIPOPROTEIN"/>
    <property type="match status" value="1"/>
</dbReference>
<dbReference type="Gene3D" id="2.50.20.20">
    <property type="match status" value="1"/>
</dbReference>
<dbReference type="EMBL" id="CP003219">
    <property type="protein sequence ID" value="AEW95923.1"/>
    <property type="molecule type" value="Genomic_DNA"/>
</dbReference>
<dbReference type="eggNOG" id="ENOG50333DA">
    <property type="taxonomic scope" value="Bacteria"/>
</dbReference>
<proteinExistence type="predicted"/>